<dbReference type="Proteomes" id="UP000813462">
    <property type="component" value="Unassembled WGS sequence"/>
</dbReference>
<comment type="caution">
    <text evidence="2">The sequence shown here is derived from an EMBL/GenBank/DDBJ whole genome shotgun (WGS) entry which is preliminary data.</text>
</comment>
<evidence type="ECO:0008006" key="4">
    <source>
        <dbReference type="Google" id="ProtNLM"/>
    </source>
</evidence>
<accession>A0A978VVB4</accession>
<proteinExistence type="predicted"/>
<feature type="region of interest" description="Disordered" evidence="1">
    <location>
        <begin position="1"/>
        <end position="20"/>
    </location>
</feature>
<reference evidence="2" key="1">
    <citation type="journal article" date="2021" name="Front. Plant Sci.">
        <title>Chromosome-Scale Genome Assembly for Chinese Sour Jujube and Insights Into Its Genome Evolution and Domestication Signature.</title>
        <authorList>
            <person name="Shen L.-Y."/>
            <person name="Luo H."/>
            <person name="Wang X.-L."/>
            <person name="Wang X.-M."/>
            <person name="Qiu X.-J."/>
            <person name="Liu H."/>
            <person name="Zhou S.-S."/>
            <person name="Jia K.-H."/>
            <person name="Nie S."/>
            <person name="Bao Y.-T."/>
            <person name="Zhang R.-G."/>
            <person name="Yun Q.-Z."/>
            <person name="Chai Y.-H."/>
            <person name="Lu J.-Y."/>
            <person name="Li Y."/>
            <person name="Zhao S.-W."/>
            <person name="Mao J.-F."/>
            <person name="Jia S.-G."/>
            <person name="Mao Y.-M."/>
        </authorList>
    </citation>
    <scope>NUCLEOTIDE SEQUENCE</scope>
    <source>
        <strain evidence="2">AT0</strain>
        <tissue evidence="2">Leaf</tissue>
    </source>
</reference>
<evidence type="ECO:0000256" key="1">
    <source>
        <dbReference type="SAM" id="MobiDB-lite"/>
    </source>
</evidence>
<sequence>MFGSTTEGVALATKKTSTPKKDRKCTHCNGIGHTVYTCFRLHGYLDWHPKSKKASQFFSIAKKEDTNLKVNVATSSGFADQSGDTALDDGNVELELQEDPLNDSIISLESPHQPHQSSLESPSIEGASGGESKEYSNGFGLAYAANGIFKSLELCNIQSSRSYVIFKVQDLDGQIKCTKAVDLDGHCFFLGDNDPISVLSSNHPWCTPNFIYHSFVHLSKSRETYVCRIEEFSVEAQNMSQSYVSTSSIPVPYIVPSIGF</sequence>
<dbReference type="EMBL" id="JAEACU010000002">
    <property type="protein sequence ID" value="KAH7542759.1"/>
    <property type="molecule type" value="Genomic_DNA"/>
</dbReference>
<evidence type="ECO:0000313" key="3">
    <source>
        <dbReference type="Proteomes" id="UP000813462"/>
    </source>
</evidence>
<protein>
    <recommendedName>
        <fullName evidence="4">DUF295 domain-containing protein</fullName>
    </recommendedName>
</protein>
<name>A0A978VVB4_ZIZJJ</name>
<dbReference type="AlphaFoldDB" id="A0A978VVB4"/>
<evidence type="ECO:0000313" key="2">
    <source>
        <dbReference type="EMBL" id="KAH7542759.1"/>
    </source>
</evidence>
<organism evidence="2 3">
    <name type="scientific">Ziziphus jujuba var. spinosa</name>
    <dbReference type="NCBI Taxonomy" id="714518"/>
    <lineage>
        <taxon>Eukaryota</taxon>
        <taxon>Viridiplantae</taxon>
        <taxon>Streptophyta</taxon>
        <taxon>Embryophyta</taxon>
        <taxon>Tracheophyta</taxon>
        <taxon>Spermatophyta</taxon>
        <taxon>Magnoliopsida</taxon>
        <taxon>eudicotyledons</taxon>
        <taxon>Gunneridae</taxon>
        <taxon>Pentapetalae</taxon>
        <taxon>rosids</taxon>
        <taxon>fabids</taxon>
        <taxon>Rosales</taxon>
        <taxon>Rhamnaceae</taxon>
        <taxon>Paliureae</taxon>
        <taxon>Ziziphus</taxon>
    </lineage>
</organism>
<gene>
    <name evidence="2" type="ORF">FEM48_Zijuj02G0108800</name>
</gene>
<feature type="region of interest" description="Disordered" evidence="1">
    <location>
        <begin position="105"/>
        <end position="131"/>
    </location>
</feature>